<feature type="transmembrane region" description="Helical" evidence="1">
    <location>
        <begin position="208"/>
        <end position="229"/>
    </location>
</feature>
<organism evidence="3 4">
    <name type="scientific">Brevundimonas alba</name>
    <dbReference type="NCBI Taxonomy" id="74314"/>
    <lineage>
        <taxon>Bacteria</taxon>
        <taxon>Pseudomonadati</taxon>
        <taxon>Pseudomonadota</taxon>
        <taxon>Alphaproteobacteria</taxon>
        <taxon>Caulobacterales</taxon>
        <taxon>Caulobacteraceae</taxon>
        <taxon>Brevundimonas</taxon>
    </lineage>
</organism>
<keyword evidence="1" id="KW-1133">Transmembrane helix</keyword>
<feature type="transmembrane region" description="Helical" evidence="1">
    <location>
        <begin position="110"/>
        <end position="131"/>
    </location>
</feature>
<keyword evidence="4" id="KW-1185">Reference proteome</keyword>
<dbReference type="InterPro" id="IPR036938">
    <property type="entry name" value="PAP2/HPO_sf"/>
</dbReference>
<feature type="transmembrane region" description="Helical" evidence="1">
    <location>
        <begin position="181"/>
        <end position="202"/>
    </location>
</feature>
<keyword evidence="1" id="KW-0812">Transmembrane</keyword>
<accession>A0A7X5YI71</accession>
<dbReference type="SUPFAM" id="SSF48317">
    <property type="entry name" value="Acid phosphatase/Vanadium-dependent haloperoxidase"/>
    <property type="match status" value="1"/>
</dbReference>
<dbReference type="InterPro" id="IPR000326">
    <property type="entry name" value="PAP2/HPO"/>
</dbReference>
<dbReference type="SMART" id="SM00014">
    <property type="entry name" value="acidPPc"/>
    <property type="match status" value="1"/>
</dbReference>
<sequence>MTPAQITAFIRRALRIARTEIVAVSALFIVALGVMTFVELADDMTEADGRAFDQAVLEAMRPGAMADPWGPGWLEEAAMDLTALGGLSVLGLFALITLGFLILQRKRLSALLLVLGLAGGVTLSEGLKALFGRERPPEALQAVETMNASFPSGHSLLSAVFYLSIGVMLTRAFPKRRFKAYVMGVALLLTLIVGLTRVYLAAHWASDVLAGWSVGAAWAMALWLVAYAIQRRQQARPQATHTLPVDEDGKA</sequence>
<keyword evidence="3" id="KW-0378">Hydrolase</keyword>
<keyword evidence="1" id="KW-0472">Membrane</keyword>
<evidence type="ECO:0000256" key="1">
    <source>
        <dbReference type="SAM" id="Phobius"/>
    </source>
</evidence>
<comment type="caution">
    <text evidence="3">The sequence shown here is derived from an EMBL/GenBank/DDBJ whole genome shotgun (WGS) entry which is preliminary data.</text>
</comment>
<dbReference type="EC" id="3.6.1.27" evidence="3"/>
<dbReference type="PANTHER" id="PTHR14969">
    <property type="entry name" value="SPHINGOSINE-1-PHOSPHATE PHOSPHOHYDROLASE"/>
    <property type="match status" value="1"/>
</dbReference>
<feature type="transmembrane region" description="Helical" evidence="1">
    <location>
        <begin position="151"/>
        <end position="169"/>
    </location>
</feature>
<dbReference type="PANTHER" id="PTHR14969:SF13">
    <property type="entry name" value="AT30094P"/>
    <property type="match status" value="1"/>
</dbReference>
<feature type="transmembrane region" description="Helical" evidence="1">
    <location>
        <begin position="21"/>
        <end position="38"/>
    </location>
</feature>
<gene>
    <name evidence="3" type="ORF">GGQ87_000679</name>
</gene>
<dbReference type="Proteomes" id="UP000587415">
    <property type="component" value="Unassembled WGS sequence"/>
</dbReference>
<proteinExistence type="predicted"/>
<evidence type="ECO:0000259" key="2">
    <source>
        <dbReference type="SMART" id="SM00014"/>
    </source>
</evidence>
<evidence type="ECO:0000313" key="3">
    <source>
        <dbReference type="EMBL" id="NJC40421.1"/>
    </source>
</evidence>
<feature type="domain" description="Phosphatidic acid phosphatase type 2/haloperoxidase" evidence="2">
    <location>
        <begin position="106"/>
        <end position="223"/>
    </location>
</feature>
<dbReference type="Gene3D" id="1.20.144.10">
    <property type="entry name" value="Phosphatidic acid phosphatase type 2/haloperoxidase"/>
    <property type="match status" value="2"/>
</dbReference>
<dbReference type="Pfam" id="PF01569">
    <property type="entry name" value="PAP2"/>
    <property type="match status" value="1"/>
</dbReference>
<dbReference type="AlphaFoldDB" id="A0A7X5YI71"/>
<feature type="transmembrane region" description="Helical" evidence="1">
    <location>
        <begin position="81"/>
        <end position="103"/>
    </location>
</feature>
<dbReference type="CDD" id="cd03392">
    <property type="entry name" value="PAP2_like_2"/>
    <property type="match status" value="1"/>
</dbReference>
<dbReference type="EMBL" id="JAATJM010000001">
    <property type="protein sequence ID" value="NJC40421.1"/>
    <property type="molecule type" value="Genomic_DNA"/>
</dbReference>
<reference evidence="3 4" key="1">
    <citation type="submission" date="2020-03" db="EMBL/GenBank/DDBJ databases">
        <title>Genomic Encyclopedia of Type Strains, Phase IV (KMG-IV): sequencing the most valuable type-strain genomes for metagenomic binning, comparative biology and taxonomic classification.</title>
        <authorList>
            <person name="Goeker M."/>
        </authorList>
    </citation>
    <scope>NUCLEOTIDE SEQUENCE [LARGE SCALE GENOMIC DNA]</scope>
    <source>
        <strain evidence="3 4">DSM 4736</strain>
    </source>
</reference>
<dbReference type="RefSeq" id="WP_168045300.1">
    <property type="nucleotide sequence ID" value="NZ_JAATJM010000001.1"/>
</dbReference>
<protein>
    <submittedName>
        <fullName evidence="3">Undecaprenyl-diphosphatase</fullName>
        <ecNumber evidence="3">3.6.1.27</ecNumber>
    </submittedName>
</protein>
<evidence type="ECO:0000313" key="4">
    <source>
        <dbReference type="Proteomes" id="UP000587415"/>
    </source>
</evidence>
<dbReference type="GO" id="GO:0050380">
    <property type="term" value="F:undecaprenyl-diphosphatase activity"/>
    <property type="evidence" value="ECO:0007669"/>
    <property type="project" value="UniProtKB-EC"/>
</dbReference>
<name>A0A7X5YI71_9CAUL</name>